<feature type="domain" description="Methylmalonyl-CoA mutase alpha/beta chain catalytic" evidence="7">
    <location>
        <begin position="38"/>
        <end position="538"/>
    </location>
</feature>
<reference evidence="8 9" key="1">
    <citation type="submission" date="2018-10" db="EMBL/GenBank/DDBJ databases">
        <title>Phylogenomics of Brevibacillus.</title>
        <authorList>
            <person name="Dunlap C."/>
        </authorList>
    </citation>
    <scope>NUCLEOTIDE SEQUENCE [LARGE SCALE GENOMIC DNA]</scope>
    <source>
        <strain evidence="8 9">JCM 12215</strain>
    </source>
</reference>
<accession>A0A3M8CHQ8</accession>
<protein>
    <recommendedName>
        <fullName evidence="3">methylmalonyl-CoA mutase</fullName>
        <ecNumber evidence="3">5.4.99.2</ecNumber>
    </recommendedName>
</protein>
<dbReference type="PROSITE" id="PS00544">
    <property type="entry name" value="METMALONYL_COA_MUTASE"/>
    <property type="match status" value="1"/>
</dbReference>
<dbReference type="Gene3D" id="3.40.50.280">
    <property type="entry name" value="Cobalamin-binding domain"/>
    <property type="match status" value="1"/>
</dbReference>
<dbReference type="GO" id="GO:0004494">
    <property type="term" value="F:methylmalonyl-CoA mutase activity"/>
    <property type="evidence" value="ECO:0007669"/>
    <property type="project" value="UniProtKB-EC"/>
</dbReference>
<dbReference type="SUPFAM" id="SSF52242">
    <property type="entry name" value="Cobalamin (vitamin B12)-binding domain"/>
    <property type="match status" value="1"/>
</dbReference>
<organism evidence="8 9">
    <name type="scientific">Brevibacillus invocatus</name>
    <dbReference type="NCBI Taxonomy" id="173959"/>
    <lineage>
        <taxon>Bacteria</taxon>
        <taxon>Bacillati</taxon>
        <taxon>Bacillota</taxon>
        <taxon>Bacilli</taxon>
        <taxon>Bacillales</taxon>
        <taxon>Paenibacillaceae</taxon>
        <taxon>Brevibacillus</taxon>
    </lineage>
</organism>
<dbReference type="GO" id="GO:0019678">
    <property type="term" value="P:propionate metabolic process, methylmalonyl pathway"/>
    <property type="evidence" value="ECO:0007669"/>
    <property type="project" value="TreeGrafter"/>
</dbReference>
<dbReference type="EMBL" id="RHHR01000010">
    <property type="protein sequence ID" value="RNB75198.1"/>
    <property type="molecule type" value="Genomic_DNA"/>
</dbReference>
<evidence type="ECO:0000313" key="8">
    <source>
        <dbReference type="EMBL" id="RNB75198.1"/>
    </source>
</evidence>
<gene>
    <name evidence="8" type="ORF">EDM52_06265</name>
</gene>
<evidence type="ECO:0000256" key="6">
    <source>
        <dbReference type="ARBA" id="ARBA00023285"/>
    </source>
</evidence>
<comment type="similarity">
    <text evidence="2">Belongs to the methylmalonyl-CoA mutase family.</text>
</comment>
<evidence type="ECO:0000256" key="2">
    <source>
        <dbReference type="ARBA" id="ARBA00008465"/>
    </source>
</evidence>
<dbReference type="OrthoDB" id="9762378at2"/>
<comment type="cofactor">
    <cofactor evidence="1">
        <name>adenosylcob(III)alamin</name>
        <dbReference type="ChEBI" id="CHEBI:18408"/>
    </cofactor>
</comment>
<keyword evidence="9" id="KW-1185">Reference proteome</keyword>
<dbReference type="EC" id="5.4.99.2" evidence="3"/>
<sequence>MNKETLFQDFSVPTYDQWREEAEKSLKGASFDAKLLTKTYEGITLQPIYRKEDVQNLPHVAGVPGAAPYVRGTNALGYVTRGWEVSQEIPATSPKAFNEAAKHDLERGQTMLNLVLDRAALSGLDPNASVANTAVDHGVSIFHREDLDTAFSGLNLETLPLFLHTGYVALPMLALLLSHVEKAGADTSKLRGFVGADPLGTLLAEGQLPCSIQKCYDDLAQVTHWADQNAPHLRTIHVQSHPYHNSGANAVQELAFSLATAVEYIRALMERGLSIEQIAPKIQFSFSIGSQSFMEIAKLRAARLLWSTIVEAYGGSAEAQKMNIHARTSAWNKTVLDPYVNLLRASTEAFSAIIGGIDSLHVSAFDEVIRPANEFSRRIARNTQIILEQEAHLSKVADPAGGSWYVEWLTDALAEKAWRLFQQVEEQGGMLRAIEVDFPQSEIEQIAMKKSESIAQRKDRIVGTNMYANIQEQPIATDADTAIYQERLACLKAHIESHDQEAILESWKAKKSVAQDVMQQAVQAANSGATLGTLTKAWIDDQIQAATVRPLRIHRAAEAFESLRSRAEKHLQKTGDRPQVFLASVGPLAKHKARADFSAEFFAVGGFEVLRPDPVTKAEEATKAAVASGASIVVICSDDESYPSFVEEMARLFKTSKPEAILLLAGLPASEEINVYKAAGVDDFIHVRSNCYQMLHDLQERIGVMS</sequence>
<proteinExistence type="inferred from homology"/>
<evidence type="ECO:0000256" key="5">
    <source>
        <dbReference type="ARBA" id="ARBA00023235"/>
    </source>
</evidence>
<evidence type="ECO:0000256" key="3">
    <source>
        <dbReference type="ARBA" id="ARBA00012398"/>
    </source>
</evidence>
<dbReference type="GO" id="GO:0005737">
    <property type="term" value="C:cytoplasm"/>
    <property type="evidence" value="ECO:0007669"/>
    <property type="project" value="TreeGrafter"/>
</dbReference>
<keyword evidence="5" id="KW-0413">Isomerase</keyword>
<keyword evidence="4" id="KW-0846">Cobalamin</keyword>
<dbReference type="GO" id="GO:0031419">
    <property type="term" value="F:cobalamin binding"/>
    <property type="evidence" value="ECO:0007669"/>
    <property type="project" value="UniProtKB-KW"/>
</dbReference>
<keyword evidence="6" id="KW-0170">Cobalt</keyword>
<dbReference type="Gene3D" id="3.20.20.240">
    <property type="entry name" value="Methylmalonyl-CoA mutase"/>
    <property type="match status" value="1"/>
</dbReference>
<dbReference type="InterPro" id="IPR016176">
    <property type="entry name" value="Cbl-dep_enz_cat"/>
</dbReference>
<dbReference type="InterPro" id="IPR058549">
    <property type="entry name" value="MeMalonylCoA_mutase_a/b_site"/>
</dbReference>
<dbReference type="SUPFAM" id="SSF51703">
    <property type="entry name" value="Cobalamin (vitamin B12)-dependent enzymes"/>
    <property type="match status" value="1"/>
</dbReference>
<dbReference type="RefSeq" id="WP_122908183.1">
    <property type="nucleotide sequence ID" value="NZ_CBCSBE010000001.1"/>
</dbReference>
<dbReference type="InterPro" id="IPR006099">
    <property type="entry name" value="MeMalonylCoA_mutase_a/b_cat"/>
</dbReference>
<comment type="caution">
    <text evidence="8">The sequence shown here is derived from an EMBL/GenBank/DDBJ whole genome shotgun (WGS) entry which is preliminary data.</text>
</comment>
<dbReference type="NCBIfam" id="TIGR00641">
    <property type="entry name" value="acid_CoA_mut_N"/>
    <property type="match status" value="1"/>
</dbReference>
<dbReference type="GO" id="GO:0046872">
    <property type="term" value="F:metal ion binding"/>
    <property type="evidence" value="ECO:0007669"/>
    <property type="project" value="InterPro"/>
</dbReference>
<evidence type="ECO:0000256" key="1">
    <source>
        <dbReference type="ARBA" id="ARBA00001922"/>
    </source>
</evidence>
<dbReference type="Proteomes" id="UP000282028">
    <property type="component" value="Unassembled WGS sequence"/>
</dbReference>
<evidence type="ECO:0000313" key="9">
    <source>
        <dbReference type="Proteomes" id="UP000282028"/>
    </source>
</evidence>
<dbReference type="InterPro" id="IPR036724">
    <property type="entry name" value="Cobalamin-bd_sf"/>
</dbReference>
<evidence type="ECO:0000259" key="7">
    <source>
        <dbReference type="Pfam" id="PF01642"/>
    </source>
</evidence>
<dbReference type="AlphaFoldDB" id="A0A3M8CHQ8"/>
<dbReference type="InterPro" id="IPR006098">
    <property type="entry name" value="MMCoA_mutase_a_cat"/>
</dbReference>
<dbReference type="PANTHER" id="PTHR48101">
    <property type="entry name" value="METHYLMALONYL-COA MUTASE, MITOCHONDRIAL-RELATED"/>
    <property type="match status" value="1"/>
</dbReference>
<dbReference type="PANTHER" id="PTHR48101:SF4">
    <property type="entry name" value="METHYLMALONYL-COA MUTASE, MITOCHONDRIAL"/>
    <property type="match status" value="1"/>
</dbReference>
<dbReference type="CDD" id="cd03677">
    <property type="entry name" value="MM_CoA_mutase_beta"/>
    <property type="match status" value="1"/>
</dbReference>
<dbReference type="Pfam" id="PF01642">
    <property type="entry name" value="MM_CoA_mutase"/>
    <property type="match status" value="1"/>
</dbReference>
<evidence type="ECO:0000256" key="4">
    <source>
        <dbReference type="ARBA" id="ARBA00022628"/>
    </source>
</evidence>
<name>A0A3M8CHQ8_9BACL</name>